<evidence type="ECO:0000256" key="2">
    <source>
        <dbReference type="ARBA" id="ARBA00022801"/>
    </source>
</evidence>
<name>A0ABW2SR15_9ACTO</name>
<proteinExistence type="inferred from homology"/>
<evidence type="ECO:0000313" key="4">
    <source>
        <dbReference type="EMBL" id="MFC7581951.1"/>
    </source>
</evidence>
<comment type="similarity">
    <text evidence="1">Belongs to the peptidase S33 family.</text>
</comment>
<dbReference type="InterPro" id="IPR051601">
    <property type="entry name" value="Serine_prot/Carboxylest_S33"/>
</dbReference>
<dbReference type="Pfam" id="PF00561">
    <property type="entry name" value="Abhydrolase_1"/>
    <property type="match status" value="1"/>
</dbReference>
<sequence length="457" mass="49860">MRTTTYIQHSCTVHEHRFDVPLDHALPVGGGNPAIEVFAREIIRPGGEALPHLVFMQGGPGGRSPRPGDFRDDWIGRALRDYRVVLLDQRGTGQSTRLDAAAVDALVLLSRGGRDGAAAAPVGPTDRERARVLSLFRQDQIVRDAELVRRELAGDRPWTSLGQSFGGFINTCYLSLAPEGLAGVVCTGGLPGLAPIDTIYRLTYERTAARNRAYLARHPADERTIREVAAHLRDTEEFLPTGERLSAARFRMIGMGLGMTTRFDVLHYLLEGPWVRPAVSGGRRRLSSEFLREVGALVSMEPLYGVLQEFIYAGATPQLAGRATDWAAERLAADLPGFRADADPLDSAEPYWLTGEHMPRAFFREDPALAPLAGATDELAHMTGVPPVYLPDVLRDASVPVAAAVYVDDMFVPLELSLDTAATIRGARTWVTNEYQHDGLRASGGAVLDHLLALLED</sequence>
<dbReference type="InterPro" id="IPR000073">
    <property type="entry name" value="AB_hydrolase_1"/>
</dbReference>
<comment type="caution">
    <text evidence="4">The sequence shown here is derived from an EMBL/GenBank/DDBJ whole genome shotgun (WGS) entry which is preliminary data.</text>
</comment>
<dbReference type="Gene3D" id="3.40.50.1820">
    <property type="entry name" value="alpha/beta hydrolase"/>
    <property type="match status" value="1"/>
</dbReference>
<dbReference type="InterPro" id="IPR029058">
    <property type="entry name" value="AB_hydrolase_fold"/>
</dbReference>
<dbReference type="GO" id="GO:0016787">
    <property type="term" value="F:hydrolase activity"/>
    <property type="evidence" value="ECO:0007669"/>
    <property type="project" value="UniProtKB-KW"/>
</dbReference>
<evidence type="ECO:0000313" key="5">
    <source>
        <dbReference type="Proteomes" id="UP001596527"/>
    </source>
</evidence>
<gene>
    <name evidence="4" type="ORF">ACFQWG_12170</name>
</gene>
<dbReference type="PANTHER" id="PTHR43248">
    <property type="entry name" value="2-SUCCINYL-6-HYDROXY-2,4-CYCLOHEXADIENE-1-CARBOXYLATE SYNTHASE"/>
    <property type="match status" value="1"/>
</dbReference>
<dbReference type="PANTHER" id="PTHR43248:SF2">
    <property type="entry name" value="PROLYL AMINOPEPTIDASE"/>
    <property type="match status" value="1"/>
</dbReference>
<dbReference type="PRINTS" id="PR00793">
    <property type="entry name" value="PROAMNOPTASE"/>
</dbReference>
<accession>A0ABW2SR15</accession>
<dbReference type="RefSeq" id="WP_380975686.1">
    <property type="nucleotide sequence ID" value="NZ_JBHTEF010000001.1"/>
</dbReference>
<organism evidence="4 5">
    <name type="scientific">Schaalia naturae</name>
    <dbReference type="NCBI Taxonomy" id="635203"/>
    <lineage>
        <taxon>Bacteria</taxon>
        <taxon>Bacillati</taxon>
        <taxon>Actinomycetota</taxon>
        <taxon>Actinomycetes</taxon>
        <taxon>Actinomycetales</taxon>
        <taxon>Actinomycetaceae</taxon>
        <taxon>Schaalia</taxon>
    </lineage>
</organism>
<keyword evidence="5" id="KW-1185">Reference proteome</keyword>
<feature type="domain" description="AB hydrolase-1" evidence="3">
    <location>
        <begin position="51"/>
        <end position="212"/>
    </location>
</feature>
<protein>
    <submittedName>
        <fullName evidence="4">Alpha/beta fold hydrolase</fullName>
    </submittedName>
</protein>
<evidence type="ECO:0000259" key="3">
    <source>
        <dbReference type="Pfam" id="PF00561"/>
    </source>
</evidence>
<reference evidence="5" key="1">
    <citation type="journal article" date="2019" name="Int. J. Syst. Evol. Microbiol.">
        <title>The Global Catalogue of Microorganisms (GCM) 10K type strain sequencing project: providing services to taxonomists for standard genome sequencing and annotation.</title>
        <authorList>
            <consortium name="The Broad Institute Genomics Platform"/>
            <consortium name="The Broad Institute Genome Sequencing Center for Infectious Disease"/>
            <person name="Wu L."/>
            <person name="Ma J."/>
        </authorList>
    </citation>
    <scope>NUCLEOTIDE SEQUENCE [LARGE SCALE GENOMIC DNA]</scope>
    <source>
        <strain evidence="5">CCUG 56698</strain>
    </source>
</reference>
<keyword evidence="2 4" id="KW-0378">Hydrolase</keyword>
<dbReference type="InterPro" id="IPR002410">
    <property type="entry name" value="Peptidase_S33"/>
</dbReference>
<evidence type="ECO:0000256" key="1">
    <source>
        <dbReference type="ARBA" id="ARBA00010088"/>
    </source>
</evidence>
<dbReference type="SUPFAM" id="SSF53474">
    <property type="entry name" value="alpha/beta-Hydrolases"/>
    <property type="match status" value="1"/>
</dbReference>
<dbReference type="Proteomes" id="UP001596527">
    <property type="component" value="Unassembled WGS sequence"/>
</dbReference>
<dbReference type="EMBL" id="JBHTEF010000001">
    <property type="protein sequence ID" value="MFC7581951.1"/>
    <property type="molecule type" value="Genomic_DNA"/>
</dbReference>